<dbReference type="EMBL" id="KZ857418">
    <property type="protein sequence ID" value="RDX47563.1"/>
    <property type="molecule type" value="Genomic_DNA"/>
</dbReference>
<dbReference type="AlphaFoldDB" id="A0A371D4U3"/>
<evidence type="ECO:0008006" key="3">
    <source>
        <dbReference type="Google" id="ProtNLM"/>
    </source>
</evidence>
<sequence>MYDARSTSTYRALMCQEIAENVCEFLDPSYYHRGKSRHTDKYKSKEYKSTLARLARTCKPLSDPALRVLWRRLDGINDLLQLLPQYTHPKPSTYWMAEPELPKLLSAEPDDDGWTRLQSYAIRVRQLKFCDWARVDHSTWMILSKRCNEAPLFPLLKRLLDFNIRSSDCEGAIVRLLFPPSLRSVTLFFDSWFEDEEDPRPFRDILQDIVARVPDVQHLALGRGIGRCASLHPITGLQSTTSLSFAPDISLDDVILAHCASLPTLRDLSCRVHARHATKLPSMRGAFQLLTRISLHGSAEDIVWFFKETSVASLRDILLVFDRTVDTDELLQSILEVLKVAPRSLRKFSMKIIIARNSPEPISLIEAIEPLLGLRHLQELTATSNHPFSLSAEDLIRMVTAWPDIHVLDIHDDRTRSALSVLPAHVLEQVAHRCPCLETLKLPRVDFTGLPPQAHEPVLDHDLVDLGFYPVTSSYHNDSDDEQEDSDSPGVVDWLNAALFIDRLFPRLDSDAEGAKLIMSDKSGTKLANLLSALRIGRRHAEAFDRMRVDSGGEPSCDSARPPILS</sequence>
<name>A0A371D4U3_9APHY</name>
<keyword evidence="2" id="KW-1185">Reference proteome</keyword>
<proteinExistence type="predicted"/>
<accession>A0A371D4U3</accession>
<dbReference type="Gene3D" id="3.80.10.10">
    <property type="entry name" value="Ribonuclease Inhibitor"/>
    <property type="match status" value="1"/>
</dbReference>
<organism evidence="1 2">
    <name type="scientific">Lentinus brumalis</name>
    <dbReference type="NCBI Taxonomy" id="2498619"/>
    <lineage>
        <taxon>Eukaryota</taxon>
        <taxon>Fungi</taxon>
        <taxon>Dikarya</taxon>
        <taxon>Basidiomycota</taxon>
        <taxon>Agaricomycotina</taxon>
        <taxon>Agaricomycetes</taxon>
        <taxon>Polyporales</taxon>
        <taxon>Polyporaceae</taxon>
        <taxon>Lentinus</taxon>
    </lineage>
</organism>
<evidence type="ECO:0000313" key="1">
    <source>
        <dbReference type="EMBL" id="RDX47563.1"/>
    </source>
</evidence>
<dbReference type="InterPro" id="IPR032675">
    <property type="entry name" value="LRR_dom_sf"/>
</dbReference>
<gene>
    <name evidence="1" type="ORF">OH76DRAFT_1472938</name>
</gene>
<protein>
    <recommendedName>
        <fullName evidence="3">F-box domain-containing protein</fullName>
    </recommendedName>
</protein>
<dbReference type="SUPFAM" id="SSF52047">
    <property type="entry name" value="RNI-like"/>
    <property type="match status" value="1"/>
</dbReference>
<evidence type="ECO:0000313" key="2">
    <source>
        <dbReference type="Proteomes" id="UP000256964"/>
    </source>
</evidence>
<reference evidence="1 2" key="1">
    <citation type="journal article" date="2018" name="Biotechnol. Biofuels">
        <title>Integrative visual omics of the white-rot fungus Polyporus brumalis exposes the biotechnological potential of its oxidative enzymes for delignifying raw plant biomass.</title>
        <authorList>
            <person name="Miyauchi S."/>
            <person name="Rancon A."/>
            <person name="Drula E."/>
            <person name="Hage H."/>
            <person name="Chaduli D."/>
            <person name="Favel A."/>
            <person name="Grisel S."/>
            <person name="Henrissat B."/>
            <person name="Herpoel-Gimbert I."/>
            <person name="Ruiz-Duenas F.J."/>
            <person name="Chevret D."/>
            <person name="Hainaut M."/>
            <person name="Lin J."/>
            <person name="Wang M."/>
            <person name="Pangilinan J."/>
            <person name="Lipzen A."/>
            <person name="Lesage-Meessen L."/>
            <person name="Navarro D."/>
            <person name="Riley R."/>
            <person name="Grigoriev I.V."/>
            <person name="Zhou S."/>
            <person name="Raouche S."/>
            <person name="Rosso M.N."/>
        </authorList>
    </citation>
    <scope>NUCLEOTIDE SEQUENCE [LARGE SCALE GENOMIC DNA]</scope>
    <source>
        <strain evidence="1 2">BRFM 1820</strain>
    </source>
</reference>
<dbReference type="Proteomes" id="UP000256964">
    <property type="component" value="Unassembled WGS sequence"/>
</dbReference>
<dbReference type="OrthoDB" id="2753295at2759"/>